<protein>
    <recommendedName>
        <fullName evidence="1">Calcineurin-like phosphoesterase domain-containing protein</fullName>
    </recommendedName>
</protein>
<dbReference type="InterPro" id="IPR051693">
    <property type="entry name" value="UPF0046_metallophosphoest"/>
</dbReference>
<proteinExistence type="predicted"/>
<gene>
    <name evidence="2" type="ORF">BGZ80_008540</name>
</gene>
<dbReference type="InterPro" id="IPR004843">
    <property type="entry name" value="Calcineurin-like_PHP"/>
</dbReference>
<dbReference type="GO" id="GO:0016787">
    <property type="term" value="F:hydrolase activity"/>
    <property type="evidence" value="ECO:0007669"/>
    <property type="project" value="InterPro"/>
</dbReference>
<evidence type="ECO:0000259" key="1">
    <source>
        <dbReference type="Pfam" id="PF00149"/>
    </source>
</evidence>
<organism evidence="2 3">
    <name type="scientific">Entomortierella chlamydospora</name>
    <dbReference type="NCBI Taxonomy" id="101097"/>
    <lineage>
        <taxon>Eukaryota</taxon>
        <taxon>Fungi</taxon>
        <taxon>Fungi incertae sedis</taxon>
        <taxon>Mucoromycota</taxon>
        <taxon>Mortierellomycotina</taxon>
        <taxon>Mortierellomycetes</taxon>
        <taxon>Mortierellales</taxon>
        <taxon>Mortierellaceae</taxon>
        <taxon>Entomortierella</taxon>
    </lineage>
</organism>
<name>A0A9P6MY97_9FUNG</name>
<evidence type="ECO:0000313" key="2">
    <source>
        <dbReference type="EMBL" id="KAG0017186.1"/>
    </source>
</evidence>
<reference evidence="2" key="1">
    <citation type="journal article" date="2020" name="Fungal Divers.">
        <title>Resolving the Mortierellaceae phylogeny through synthesis of multi-gene phylogenetics and phylogenomics.</title>
        <authorList>
            <person name="Vandepol N."/>
            <person name="Liber J."/>
            <person name="Desiro A."/>
            <person name="Na H."/>
            <person name="Kennedy M."/>
            <person name="Barry K."/>
            <person name="Grigoriev I.V."/>
            <person name="Miller A.N."/>
            <person name="O'Donnell K."/>
            <person name="Stajich J.E."/>
            <person name="Bonito G."/>
        </authorList>
    </citation>
    <scope>NUCLEOTIDE SEQUENCE</scope>
    <source>
        <strain evidence="2">NRRL 2769</strain>
    </source>
</reference>
<dbReference type="Pfam" id="PF00149">
    <property type="entry name" value="Metallophos"/>
    <property type="match status" value="1"/>
</dbReference>
<sequence length="350" mass="39529">MFSKPRPPPQNFRVIHQPVQDDKDTNMDVDKPTTPLPPNVYMVPNVPVEKPGPNWLRMVCISDTHNTTDINNYSIPEADVLIHAGDFTKMGTTAQIDQFICWMKSLTNIPLKIIIAGNHEVTLEKEFYETNWSKFHPAKEDQDAAVNMLRTAGHGIVYLDNESCNIDGAKILYKKWRKNEKQNMKGKTLQQIHAEGAAAATASETAAVDPRQDWIEGYKVWGSPWQPEFFNWAFNEERGKLHEIWKLIPTDTDILITHGPPEGHGDIVPENNNLHAGCSELLARLKDVKPLYHIFGHIHQGYGVSQIEWPPEPTIDGHQLVSPTVCINASTCTVRYRPLNSPIVVDLPPK</sequence>
<dbReference type="PANTHER" id="PTHR12905">
    <property type="entry name" value="METALLOPHOSPHOESTERASE"/>
    <property type="match status" value="1"/>
</dbReference>
<dbReference type="PANTHER" id="PTHR12905:SF0">
    <property type="entry name" value="CALCINEURIN-LIKE PHOSPHOESTERASE DOMAIN-CONTAINING PROTEIN"/>
    <property type="match status" value="1"/>
</dbReference>
<comment type="caution">
    <text evidence="2">The sequence shown here is derived from an EMBL/GenBank/DDBJ whole genome shotgun (WGS) entry which is preliminary data.</text>
</comment>
<keyword evidence="3" id="KW-1185">Reference proteome</keyword>
<dbReference type="CDD" id="cd07379">
    <property type="entry name" value="MPP_239FB"/>
    <property type="match status" value="1"/>
</dbReference>
<evidence type="ECO:0000313" key="3">
    <source>
        <dbReference type="Proteomes" id="UP000703661"/>
    </source>
</evidence>
<dbReference type="Gene3D" id="3.60.21.10">
    <property type="match status" value="2"/>
</dbReference>
<accession>A0A9P6MY97</accession>
<dbReference type="EMBL" id="JAAAID010000466">
    <property type="protein sequence ID" value="KAG0017186.1"/>
    <property type="molecule type" value="Genomic_DNA"/>
</dbReference>
<dbReference type="SUPFAM" id="SSF56300">
    <property type="entry name" value="Metallo-dependent phosphatases"/>
    <property type="match status" value="1"/>
</dbReference>
<feature type="domain" description="Calcineurin-like phosphoesterase" evidence="1">
    <location>
        <begin position="57"/>
        <end position="300"/>
    </location>
</feature>
<dbReference type="Proteomes" id="UP000703661">
    <property type="component" value="Unassembled WGS sequence"/>
</dbReference>
<dbReference type="AlphaFoldDB" id="A0A9P6MY97"/>
<dbReference type="InterPro" id="IPR029052">
    <property type="entry name" value="Metallo-depent_PP-like"/>
</dbReference>